<evidence type="ECO:0000259" key="1">
    <source>
        <dbReference type="Pfam" id="PF12680"/>
    </source>
</evidence>
<gene>
    <name evidence="2" type="ORF">H663_004745</name>
</gene>
<evidence type="ECO:0000313" key="3">
    <source>
        <dbReference type="Proteomes" id="UP000037507"/>
    </source>
</evidence>
<dbReference type="EMBL" id="LFYT02000004">
    <property type="protein sequence ID" value="PVE43783.1"/>
    <property type="molecule type" value="Genomic_DNA"/>
</dbReference>
<dbReference type="AlphaFoldDB" id="A0A2T7UGG6"/>
<dbReference type="InterPro" id="IPR032710">
    <property type="entry name" value="NTF2-like_dom_sf"/>
</dbReference>
<protein>
    <recommendedName>
        <fullName evidence="1">SnoaL-like domain-containing protein</fullName>
    </recommendedName>
</protein>
<proteinExistence type="predicted"/>
<name>A0A2T7UGG6_9BURK</name>
<evidence type="ECO:0000313" key="2">
    <source>
        <dbReference type="EMBL" id="PVE43783.1"/>
    </source>
</evidence>
<dbReference type="STRING" id="1293045.H663_03000"/>
<sequence>MEQAEFEELLKRFSAAAEAGDGEAFAQCFTSDGVYHDYIYGDHTGRADIAHMMNDLFHRDAGPDYRWEMFEPVCNGQVAYARSLSSFTSRVPEFAGRQVVIDGISRFELRDGLICDYSESVNGGVAMVQLGVAAPRLEKVLKRWSQQLIDQPATQAFLARGKRTV</sequence>
<dbReference type="Pfam" id="PF12680">
    <property type="entry name" value="SnoaL_2"/>
    <property type="match status" value="1"/>
</dbReference>
<dbReference type="SUPFAM" id="SSF54427">
    <property type="entry name" value="NTF2-like"/>
    <property type="match status" value="1"/>
</dbReference>
<dbReference type="InterPro" id="IPR037401">
    <property type="entry name" value="SnoaL-like"/>
</dbReference>
<keyword evidence="3" id="KW-1185">Reference proteome</keyword>
<reference evidence="2" key="1">
    <citation type="submission" date="2017-04" db="EMBL/GenBank/DDBJ databases">
        <title>Unexpected and diverse lifestyles within the genus Limnohabitans.</title>
        <authorList>
            <person name="Kasalicky V."/>
            <person name="Mehrshad M."/>
            <person name="Andrei S.-A."/>
            <person name="Salcher M."/>
            <person name="Kratochvilova H."/>
            <person name="Simek K."/>
            <person name="Ghai R."/>
        </authorList>
    </citation>
    <scope>NUCLEOTIDE SEQUENCE [LARGE SCALE GENOMIC DNA]</scope>
    <source>
        <strain evidence="2">II-D5</strain>
    </source>
</reference>
<accession>A0A2T7UGG6</accession>
<dbReference type="RefSeq" id="WP_053169721.1">
    <property type="nucleotide sequence ID" value="NZ_LFYT02000004.1"/>
</dbReference>
<organism evidence="2 3">
    <name type="scientific">Limnohabitans planktonicus II-D5</name>
    <dbReference type="NCBI Taxonomy" id="1293045"/>
    <lineage>
        <taxon>Bacteria</taxon>
        <taxon>Pseudomonadati</taxon>
        <taxon>Pseudomonadota</taxon>
        <taxon>Betaproteobacteria</taxon>
        <taxon>Burkholderiales</taxon>
        <taxon>Comamonadaceae</taxon>
        <taxon>Limnohabitans</taxon>
    </lineage>
</organism>
<feature type="domain" description="SnoaL-like" evidence="1">
    <location>
        <begin position="11"/>
        <end position="116"/>
    </location>
</feature>
<dbReference type="OrthoDB" id="8896638at2"/>
<dbReference type="Proteomes" id="UP000037507">
    <property type="component" value="Unassembled WGS sequence"/>
</dbReference>
<dbReference type="Gene3D" id="3.10.450.50">
    <property type="match status" value="1"/>
</dbReference>
<comment type="caution">
    <text evidence="2">The sequence shown here is derived from an EMBL/GenBank/DDBJ whole genome shotgun (WGS) entry which is preliminary data.</text>
</comment>